<dbReference type="EMBL" id="JAVKPH010000005">
    <property type="protein sequence ID" value="MDR5652284.1"/>
    <property type="molecule type" value="Genomic_DNA"/>
</dbReference>
<name>A0ABU1F767_9RHOB</name>
<dbReference type="Proteomes" id="UP001247754">
    <property type="component" value="Unassembled WGS sequence"/>
</dbReference>
<protein>
    <recommendedName>
        <fullName evidence="3">17 kDa surface antigen</fullName>
    </recommendedName>
</protein>
<reference evidence="1 2" key="1">
    <citation type="submission" date="2023-09" db="EMBL/GenBank/DDBJ databases">
        <title>Xinfangfangia sedmenti sp. nov., isolated the sedment.</title>
        <authorList>
            <person name="Xu L."/>
        </authorList>
    </citation>
    <scope>NUCLEOTIDE SEQUENCE [LARGE SCALE GENOMIC DNA]</scope>
    <source>
        <strain evidence="1 2">LG-4</strain>
    </source>
</reference>
<comment type="caution">
    <text evidence="1">The sequence shown here is derived from an EMBL/GenBank/DDBJ whole genome shotgun (WGS) entry which is preliminary data.</text>
</comment>
<dbReference type="RefSeq" id="WP_310456533.1">
    <property type="nucleotide sequence ID" value="NZ_JAVKPH010000005.1"/>
</dbReference>
<proteinExistence type="predicted"/>
<sequence length="80" mass="7772">MRRIIWATGIVAAFTLAGCTGSNYGYNRPLHDSAAARTVGGAAAGAVIADATGGSKTRGALIGAVIGGGSCAVPGTNNCY</sequence>
<keyword evidence="2" id="KW-1185">Reference proteome</keyword>
<dbReference type="PROSITE" id="PS51257">
    <property type="entry name" value="PROKAR_LIPOPROTEIN"/>
    <property type="match status" value="1"/>
</dbReference>
<organism evidence="1 2">
    <name type="scientific">Ruixingdingia sedimenti</name>
    <dbReference type="NCBI Taxonomy" id="3073604"/>
    <lineage>
        <taxon>Bacteria</taxon>
        <taxon>Pseudomonadati</taxon>
        <taxon>Pseudomonadota</taxon>
        <taxon>Alphaproteobacteria</taxon>
        <taxon>Rhodobacterales</taxon>
        <taxon>Paracoccaceae</taxon>
        <taxon>Ruixingdingia</taxon>
    </lineage>
</organism>
<evidence type="ECO:0008006" key="3">
    <source>
        <dbReference type="Google" id="ProtNLM"/>
    </source>
</evidence>
<gene>
    <name evidence="1" type="ORF">RGD00_06705</name>
</gene>
<evidence type="ECO:0000313" key="1">
    <source>
        <dbReference type="EMBL" id="MDR5652284.1"/>
    </source>
</evidence>
<evidence type="ECO:0000313" key="2">
    <source>
        <dbReference type="Proteomes" id="UP001247754"/>
    </source>
</evidence>
<accession>A0ABU1F767</accession>